<accession>A0A109UHH9</accession>
<organism evidence="1 2">
    <name type="scientific">Erysipelothrix larvae</name>
    <dbReference type="NCBI Taxonomy" id="1514105"/>
    <lineage>
        <taxon>Bacteria</taxon>
        <taxon>Bacillati</taxon>
        <taxon>Bacillota</taxon>
        <taxon>Erysipelotrichia</taxon>
        <taxon>Erysipelotrichales</taxon>
        <taxon>Erysipelotrichaceae</taxon>
        <taxon>Erysipelothrix</taxon>
    </lineage>
</organism>
<reference evidence="1 2" key="1">
    <citation type="submission" date="2015-10" db="EMBL/GenBank/DDBJ databases">
        <title>Erysipelothrix larvae sp. LV19 isolated from the larval gut of the rhinoceros beetle, Trypoxylus dichotomus.</title>
        <authorList>
            <person name="Lim S."/>
            <person name="Kim B.-C."/>
        </authorList>
    </citation>
    <scope>NUCLEOTIDE SEQUENCE [LARGE SCALE GENOMIC DNA]</scope>
    <source>
        <strain evidence="1 2">LV19</strain>
    </source>
</reference>
<sequence length="66" mass="7683">MSVINTYKHHTEALVEVDEKGVKTIIYAGRTFKSFKDVISYKQSEKPKQTSFKEIKEHYARAKGDF</sequence>
<dbReference type="Proteomes" id="UP000063781">
    <property type="component" value="Chromosome"/>
</dbReference>
<dbReference type="KEGG" id="erl:AOC36_09980"/>
<dbReference type="RefSeq" id="WP_067633847.1">
    <property type="nucleotide sequence ID" value="NZ_CP013213.1"/>
</dbReference>
<protein>
    <submittedName>
        <fullName evidence="1">Uncharacterized protein</fullName>
    </submittedName>
</protein>
<gene>
    <name evidence="1" type="ORF">AOC36_09980</name>
</gene>
<name>A0A109UHH9_9FIRM</name>
<evidence type="ECO:0000313" key="1">
    <source>
        <dbReference type="EMBL" id="AMC94288.1"/>
    </source>
</evidence>
<proteinExistence type="predicted"/>
<dbReference type="EMBL" id="CP013213">
    <property type="protein sequence ID" value="AMC94288.1"/>
    <property type="molecule type" value="Genomic_DNA"/>
</dbReference>
<evidence type="ECO:0000313" key="2">
    <source>
        <dbReference type="Proteomes" id="UP000063781"/>
    </source>
</evidence>
<keyword evidence="2" id="KW-1185">Reference proteome</keyword>
<dbReference type="AlphaFoldDB" id="A0A109UHH9"/>